<reference evidence="2" key="1">
    <citation type="submission" date="2022-03" db="EMBL/GenBank/DDBJ databases">
        <authorList>
            <person name="Martin H S."/>
        </authorList>
    </citation>
    <scope>NUCLEOTIDE SEQUENCE</scope>
</reference>
<dbReference type="EMBL" id="OW152820">
    <property type="protein sequence ID" value="CAH2075260.1"/>
    <property type="molecule type" value="Genomic_DNA"/>
</dbReference>
<keyword evidence="1" id="KW-0732">Signal</keyword>
<proteinExistence type="predicted"/>
<feature type="non-terminal residue" evidence="2">
    <location>
        <position position="112"/>
    </location>
</feature>
<gene>
    <name evidence="2" type="ORF">IPOD504_LOCUS16636</name>
</gene>
<evidence type="ECO:0000313" key="2">
    <source>
        <dbReference type="EMBL" id="CAH2075260.1"/>
    </source>
</evidence>
<evidence type="ECO:0000313" key="3">
    <source>
        <dbReference type="Proteomes" id="UP000837857"/>
    </source>
</evidence>
<dbReference type="Proteomes" id="UP000837857">
    <property type="component" value="Chromosome 8"/>
</dbReference>
<feature type="signal peptide" evidence="1">
    <location>
        <begin position="1"/>
        <end position="19"/>
    </location>
</feature>
<feature type="chain" id="PRO_5047159804" evidence="1">
    <location>
        <begin position="20"/>
        <end position="112"/>
    </location>
</feature>
<keyword evidence="3" id="KW-1185">Reference proteome</keyword>
<organism evidence="2 3">
    <name type="scientific">Iphiclides podalirius</name>
    <name type="common">scarce swallowtail</name>
    <dbReference type="NCBI Taxonomy" id="110791"/>
    <lineage>
        <taxon>Eukaryota</taxon>
        <taxon>Metazoa</taxon>
        <taxon>Ecdysozoa</taxon>
        <taxon>Arthropoda</taxon>
        <taxon>Hexapoda</taxon>
        <taxon>Insecta</taxon>
        <taxon>Pterygota</taxon>
        <taxon>Neoptera</taxon>
        <taxon>Endopterygota</taxon>
        <taxon>Lepidoptera</taxon>
        <taxon>Glossata</taxon>
        <taxon>Ditrysia</taxon>
        <taxon>Papilionoidea</taxon>
        <taxon>Papilionidae</taxon>
        <taxon>Papilioninae</taxon>
        <taxon>Iphiclides</taxon>
    </lineage>
</organism>
<accession>A0ABN8JAU4</accession>
<sequence length="112" mass="12914">MNTFKTLCIMCIIVTVGNTIDIQEYGMRNNKTLVSRNTSTAWKATRKSVLVVNDNVSLRNGPEDQSVKSLVYMDYDDNGKKLNEFWMYNLQNVATFFEVFLDTRICHGKCEN</sequence>
<protein>
    <submittedName>
        <fullName evidence="2">Uncharacterized protein</fullName>
    </submittedName>
</protein>
<evidence type="ECO:0000256" key="1">
    <source>
        <dbReference type="SAM" id="SignalP"/>
    </source>
</evidence>
<name>A0ABN8JAU4_9NEOP</name>